<sequence length="112" mass="12693">MHRRCRTSQVVNLVHLDEDWLHHIVANQLKPRIPKMVEDVLLPPGEQIIQHDDAVSPFNQSIDKVATNKSCPAGYQNPRSRLFEPHRKSSPRFPASAFAGGGGCNGWREMRD</sequence>
<comment type="caution">
    <text evidence="2">The sequence shown here is derived from an EMBL/GenBank/DDBJ whole genome shotgun (WGS) entry which is preliminary data.</text>
</comment>
<dbReference type="AlphaFoldDB" id="A0A835UKU6"/>
<dbReference type="OrthoDB" id="1938350at2759"/>
<name>A0A835UKU6_VANPL</name>
<protein>
    <submittedName>
        <fullName evidence="2">Uncharacterized protein</fullName>
    </submittedName>
</protein>
<evidence type="ECO:0000313" key="3">
    <source>
        <dbReference type="Proteomes" id="UP000639772"/>
    </source>
</evidence>
<proteinExistence type="predicted"/>
<organism evidence="2 3">
    <name type="scientific">Vanilla planifolia</name>
    <name type="common">Vanilla</name>
    <dbReference type="NCBI Taxonomy" id="51239"/>
    <lineage>
        <taxon>Eukaryota</taxon>
        <taxon>Viridiplantae</taxon>
        <taxon>Streptophyta</taxon>
        <taxon>Embryophyta</taxon>
        <taxon>Tracheophyta</taxon>
        <taxon>Spermatophyta</taxon>
        <taxon>Magnoliopsida</taxon>
        <taxon>Liliopsida</taxon>
        <taxon>Asparagales</taxon>
        <taxon>Orchidaceae</taxon>
        <taxon>Vanilloideae</taxon>
        <taxon>Vanilleae</taxon>
        <taxon>Vanilla</taxon>
    </lineage>
</organism>
<feature type="region of interest" description="Disordered" evidence="1">
    <location>
        <begin position="69"/>
        <end position="97"/>
    </location>
</feature>
<accession>A0A835UKU6</accession>
<dbReference type="EMBL" id="JADCNM010000010">
    <property type="protein sequence ID" value="KAG0465143.1"/>
    <property type="molecule type" value="Genomic_DNA"/>
</dbReference>
<evidence type="ECO:0000256" key="1">
    <source>
        <dbReference type="SAM" id="MobiDB-lite"/>
    </source>
</evidence>
<gene>
    <name evidence="2" type="ORF">HPP92_019307</name>
</gene>
<reference evidence="2 3" key="1">
    <citation type="journal article" date="2020" name="Nat. Food">
        <title>A phased Vanilla planifolia genome enables genetic improvement of flavour and production.</title>
        <authorList>
            <person name="Hasing T."/>
            <person name="Tang H."/>
            <person name="Brym M."/>
            <person name="Khazi F."/>
            <person name="Huang T."/>
            <person name="Chambers A.H."/>
        </authorList>
    </citation>
    <scope>NUCLEOTIDE SEQUENCE [LARGE SCALE GENOMIC DNA]</scope>
    <source>
        <tissue evidence="2">Leaf</tissue>
    </source>
</reference>
<dbReference type="Proteomes" id="UP000639772">
    <property type="component" value="Chromosome 10"/>
</dbReference>
<evidence type="ECO:0000313" key="2">
    <source>
        <dbReference type="EMBL" id="KAG0465143.1"/>
    </source>
</evidence>